<dbReference type="EMBL" id="CP023325">
    <property type="protein sequence ID" value="ATY64876.1"/>
    <property type="molecule type" value="Genomic_DNA"/>
</dbReference>
<evidence type="ECO:0000313" key="3">
    <source>
        <dbReference type="Proteomes" id="UP000323067"/>
    </source>
</evidence>
<dbReference type="Proteomes" id="UP000323067">
    <property type="component" value="Chromosome v"/>
</dbReference>
<protein>
    <submittedName>
        <fullName evidence="2">Uncharacterized protein</fullName>
    </submittedName>
</protein>
<accession>A0A2H4SP42</accession>
<evidence type="ECO:0000256" key="1">
    <source>
        <dbReference type="SAM" id="MobiDB-lite"/>
    </source>
</evidence>
<dbReference type="OrthoDB" id="3513679at2759"/>
<feature type="region of interest" description="Disordered" evidence="1">
    <location>
        <begin position="1"/>
        <end position="21"/>
    </location>
</feature>
<name>A0A2H4SP42_CORMI</name>
<dbReference type="VEuPathDB" id="FungiDB:A9K55_005208"/>
<organism evidence="2 3">
    <name type="scientific">Cordyceps militaris</name>
    <name type="common">Caterpillar fungus</name>
    <name type="synonym">Clavaria militaris</name>
    <dbReference type="NCBI Taxonomy" id="73501"/>
    <lineage>
        <taxon>Eukaryota</taxon>
        <taxon>Fungi</taxon>
        <taxon>Dikarya</taxon>
        <taxon>Ascomycota</taxon>
        <taxon>Pezizomycotina</taxon>
        <taxon>Sordariomycetes</taxon>
        <taxon>Hypocreomycetidae</taxon>
        <taxon>Hypocreales</taxon>
        <taxon>Cordycipitaceae</taxon>
        <taxon>Cordyceps</taxon>
    </lineage>
</organism>
<proteinExistence type="predicted"/>
<dbReference type="AlphaFoldDB" id="A0A2H4SP42"/>
<gene>
    <name evidence="2" type="ORF">A9K55_005208</name>
</gene>
<evidence type="ECO:0000313" key="2">
    <source>
        <dbReference type="EMBL" id="ATY64876.1"/>
    </source>
</evidence>
<reference evidence="2 3" key="1">
    <citation type="journal article" date="2017" name="BMC Genomics">
        <title>Chromosome level assembly and secondary metabolite potential of the parasitic fungus Cordyceps militaris.</title>
        <authorList>
            <person name="Kramer G.J."/>
            <person name="Nodwell J.R."/>
        </authorList>
    </citation>
    <scope>NUCLEOTIDE SEQUENCE [LARGE SCALE GENOMIC DNA]</scope>
    <source>
        <strain evidence="2 3">ATCC 34164</strain>
    </source>
</reference>
<sequence>MSLQSHSDGDNSPPMGEANQPSKEDILHKLRVQQEQEHFDRLWWESGSWGRQFICHEKLVDLDSLSDLHVSIANRACNRTAPVFLVPDFKRWQWLDSATFCGELLLYTQKRWFRPYESHIDRGQFLTKLCVVPRSPAPPTEACSQEMVDYIKMWSTNLCNRVAFAQSEGLDYPEEVAGERLFHMRPLFRAVAIAIRTSSFNVKVTDISTIPVQIIRTGVEDNLSAPVDLEQVPECDRQAVTADSQGHLSAVQVTLDVAITFLMALEKREEADGPVTRDVMQSTRAMTPGTDYAARHMDKFGWDQTKMGPLMGPSSAWVDATKRPRLSVEEHEMFKRYQSLCDSIREKVKTEYDPRLGVAWPM</sequence>